<evidence type="ECO:0000313" key="1">
    <source>
        <dbReference type="EMBL" id="BBH92271.1"/>
    </source>
</evidence>
<name>A0A455SYP2_9CHLR</name>
<reference evidence="1" key="1">
    <citation type="submission" date="2018-12" db="EMBL/GenBank/DDBJ databases">
        <title>Novel natural products biosynthetic potential of the class Ktedonobacteria.</title>
        <authorList>
            <person name="Zheng Y."/>
            <person name="Saitou A."/>
            <person name="Wang C.M."/>
            <person name="Toyoda A."/>
            <person name="Minakuchi Y."/>
            <person name="Sekiguchi Y."/>
            <person name="Ueda K."/>
            <person name="Takano H."/>
            <person name="Sakai Y."/>
            <person name="Yokota A."/>
            <person name="Yabe S."/>
        </authorList>
    </citation>
    <scope>NUCLEOTIDE SEQUENCE</scope>
    <source>
        <strain evidence="1">A3-2</strain>
    </source>
</reference>
<proteinExistence type="predicted"/>
<dbReference type="EMBL" id="AP019377">
    <property type="protein sequence ID" value="BBH92271.1"/>
    <property type="molecule type" value="Genomic_DNA"/>
</dbReference>
<protein>
    <submittedName>
        <fullName evidence="1">Uncharacterized protein</fullName>
    </submittedName>
</protein>
<gene>
    <name evidence="1" type="ORF">KTA_04700</name>
</gene>
<dbReference type="AlphaFoldDB" id="A0A455SYP2"/>
<accession>A0A455SYP2</accession>
<organism evidence="1">
    <name type="scientific">Thermogemmatispora argillosa</name>
    <dbReference type="NCBI Taxonomy" id="2045280"/>
    <lineage>
        <taxon>Bacteria</taxon>
        <taxon>Bacillati</taxon>
        <taxon>Chloroflexota</taxon>
        <taxon>Ktedonobacteria</taxon>
        <taxon>Thermogemmatisporales</taxon>
        <taxon>Thermogemmatisporaceae</taxon>
        <taxon>Thermogemmatispora</taxon>
    </lineage>
</organism>
<sequence>MSQQSRRYQVPPGIVEHTALPRIGVAFSGKRHSAGGELEYAAFVHGYIAGEPLWDEQQGREVHPLFLLSLVGAPGDSPVLRGLFAALVNTPPRPVTIEGVGSVMLAHQVAPLKDQGPWHWTYSQVSLGDLGLHALIECPALTLLDPRSVQQPASRPGTSNGATLPAVSCRPFLLLVPPDQQEEVAYLHRLDRRVPWPLHERWAAWLWQVAQRQKWVTPLTVRWFFPQASGEVEASCAAQPTEPQPQPIVASAWLCQPEAAGVLAAIQQGLLSGELDRVADI</sequence>